<dbReference type="SUPFAM" id="SSF53335">
    <property type="entry name" value="S-adenosyl-L-methionine-dependent methyltransferases"/>
    <property type="match status" value="1"/>
</dbReference>
<evidence type="ECO:0000256" key="3">
    <source>
        <dbReference type="ARBA" id="ARBA00022679"/>
    </source>
</evidence>
<dbReference type="CDD" id="cd02440">
    <property type="entry name" value="AdoMet_MTases"/>
    <property type="match status" value="1"/>
</dbReference>
<dbReference type="GO" id="GO:0032259">
    <property type="term" value="P:methylation"/>
    <property type="evidence" value="ECO:0007669"/>
    <property type="project" value="UniProtKB-KW"/>
</dbReference>
<keyword evidence="3" id="KW-0808">Transferase</keyword>
<dbReference type="PROSITE" id="PS51585">
    <property type="entry name" value="SAM_MT_TPMT"/>
    <property type="match status" value="1"/>
</dbReference>
<evidence type="ECO:0000256" key="2">
    <source>
        <dbReference type="ARBA" id="ARBA00022603"/>
    </source>
</evidence>
<dbReference type="KEGG" id="peu:105115967"/>
<dbReference type="GO" id="GO:0008757">
    <property type="term" value="F:S-adenosylmethionine-dependent methyltransferase activity"/>
    <property type="evidence" value="ECO:0007669"/>
    <property type="project" value="InterPro"/>
</dbReference>
<gene>
    <name evidence="6" type="primary">LOC105115967</name>
</gene>
<keyword evidence="4" id="KW-0949">S-adenosyl-L-methionine</keyword>
<accession>A0AAJ6TIZ0</accession>
<name>A0AAJ6TIZ0_POPEU</name>
<sequence>MFMVEKPFISMRLLSSVSWVPFSVASSTPKAAAPYMQVWIGATNLRMDKKGEEGKEPSAMAREAIVEFMPEVHQMQQLVATETSGGWEKCWEQGLTPWDLGRPTPIILHLHQTGALPKGRALVPGCGSGYDVVAMACSERHVVGLDFSHTAIEKAIELSSSLPNSSYFTFLKADFFTWHPPELFDLIFDYTFFCAIKPEMRSKWACKVQEMLKPDGELLTLIFPISDHVGGPPYKVSVSDYEEALHPLGFKAVIIVDNELAIGARKGREKFGRWRRDTNTLDARSSFLREEGTLSIIMNDGF</sequence>
<evidence type="ECO:0000256" key="4">
    <source>
        <dbReference type="ARBA" id="ARBA00022691"/>
    </source>
</evidence>
<dbReference type="InterPro" id="IPR029063">
    <property type="entry name" value="SAM-dependent_MTases_sf"/>
</dbReference>
<evidence type="ECO:0000313" key="5">
    <source>
        <dbReference type="Proteomes" id="UP000694918"/>
    </source>
</evidence>
<evidence type="ECO:0000256" key="1">
    <source>
        <dbReference type="ARBA" id="ARBA00022553"/>
    </source>
</evidence>
<reference evidence="6" key="1">
    <citation type="submission" date="2025-08" db="UniProtKB">
        <authorList>
            <consortium name="RefSeq"/>
        </authorList>
    </citation>
    <scope>IDENTIFICATION</scope>
</reference>
<dbReference type="GeneID" id="105115967"/>
<proteinExistence type="predicted"/>
<keyword evidence="2 6" id="KW-0489">Methyltransferase</keyword>
<organism evidence="5 6">
    <name type="scientific">Populus euphratica</name>
    <name type="common">Euphrates poplar</name>
    <dbReference type="NCBI Taxonomy" id="75702"/>
    <lineage>
        <taxon>Eukaryota</taxon>
        <taxon>Viridiplantae</taxon>
        <taxon>Streptophyta</taxon>
        <taxon>Embryophyta</taxon>
        <taxon>Tracheophyta</taxon>
        <taxon>Spermatophyta</taxon>
        <taxon>Magnoliopsida</taxon>
        <taxon>eudicotyledons</taxon>
        <taxon>Gunneridae</taxon>
        <taxon>Pentapetalae</taxon>
        <taxon>rosids</taxon>
        <taxon>fabids</taxon>
        <taxon>Malpighiales</taxon>
        <taxon>Salicaceae</taxon>
        <taxon>Saliceae</taxon>
        <taxon>Populus</taxon>
    </lineage>
</organism>
<evidence type="ECO:0000313" key="6">
    <source>
        <dbReference type="RefSeq" id="XP_011011380.1"/>
    </source>
</evidence>
<dbReference type="PANTHER" id="PTHR32183:SF11">
    <property type="entry name" value="THIOL METHYLTRANSFERASE 2-RELATED"/>
    <property type="match status" value="1"/>
</dbReference>
<keyword evidence="1" id="KW-0597">Phosphoprotein</keyword>
<dbReference type="PANTHER" id="PTHR32183">
    <property type="match status" value="1"/>
</dbReference>
<dbReference type="InterPro" id="IPR008854">
    <property type="entry name" value="TPMT"/>
</dbReference>
<dbReference type="Pfam" id="PF05724">
    <property type="entry name" value="TPMT"/>
    <property type="match status" value="1"/>
</dbReference>
<dbReference type="Proteomes" id="UP000694918">
    <property type="component" value="Unplaced"/>
</dbReference>
<keyword evidence="5" id="KW-1185">Reference proteome</keyword>
<protein>
    <submittedName>
        <fullName evidence="6">Probable thiol methyltransferase 2 isoform X1</fullName>
    </submittedName>
</protein>
<dbReference type="AlphaFoldDB" id="A0AAJ6TIZ0"/>
<dbReference type="Gene3D" id="3.40.50.150">
    <property type="entry name" value="Vaccinia Virus protein VP39"/>
    <property type="match status" value="1"/>
</dbReference>
<dbReference type="RefSeq" id="XP_011011380.1">
    <property type="nucleotide sequence ID" value="XM_011013078.1"/>
</dbReference>